<feature type="transmembrane region" description="Helical" evidence="1">
    <location>
        <begin position="403"/>
        <end position="425"/>
    </location>
</feature>
<dbReference type="EMBL" id="JACHXS010000017">
    <property type="protein sequence ID" value="MBB3225133.1"/>
    <property type="molecule type" value="Genomic_DNA"/>
</dbReference>
<evidence type="ECO:0000256" key="1">
    <source>
        <dbReference type="SAM" id="Phobius"/>
    </source>
</evidence>
<organism evidence="2 3">
    <name type="scientific">Pseudoduganella umbonata</name>
    <dbReference type="NCBI Taxonomy" id="864828"/>
    <lineage>
        <taxon>Bacteria</taxon>
        <taxon>Pseudomonadati</taxon>
        <taxon>Pseudomonadota</taxon>
        <taxon>Betaproteobacteria</taxon>
        <taxon>Burkholderiales</taxon>
        <taxon>Oxalobacteraceae</taxon>
        <taxon>Telluria group</taxon>
        <taxon>Pseudoduganella</taxon>
    </lineage>
</organism>
<dbReference type="AlphaFoldDB" id="A0A7W5HFY7"/>
<accession>A0A7W5HFY7</accession>
<gene>
    <name evidence="2" type="ORF">FHS02_006004</name>
</gene>
<name>A0A7W5HFY7_9BURK</name>
<dbReference type="InterPro" id="IPR005625">
    <property type="entry name" value="PepSY-ass_TM"/>
</dbReference>
<feature type="transmembrane region" description="Helical" evidence="1">
    <location>
        <begin position="188"/>
        <end position="214"/>
    </location>
</feature>
<dbReference type="PANTHER" id="PTHR34219:SF4">
    <property type="entry name" value="PEPSY DOMAIN-CONTAINING PROTEIN"/>
    <property type="match status" value="1"/>
</dbReference>
<evidence type="ECO:0000313" key="2">
    <source>
        <dbReference type="EMBL" id="MBB3225133.1"/>
    </source>
</evidence>
<dbReference type="Proteomes" id="UP000584325">
    <property type="component" value="Unassembled WGS sequence"/>
</dbReference>
<keyword evidence="1" id="KW-1133">Transmembrane helix</keyword>
<sequence>MTGAKFGKSMALLHTWAGVLVGAVLFAVIWTGTLILFRGEIDQWMMPDTRLAPASAPMSLDRAARLVLPLVPDGATQWRIDLPTARTPVAAFSYKLAGGEEHARLFDPVRYRLLPEPGTDGASGFLVPLHYSLHLAWKDVGKWLVGLAGMAMLVLLVSGIVIHRKLVAQFFTFRPRKRLPRSALDLHNLSGVLLLPFHFMLALSGLVIFMTVFFPQAHVAAYGTGPKAKAAFMAEAYGSRKAGAKVAGKVAGDGGEEGAEEAAPPASLDGMRREAARLWGADRTSHVEPYFVRAWQPGSATALIELRRSYAREVTMNLDQLYFDAATGRLVRRFEAGPVMTVQRAFSGVHFARFDHGTLRGLYFLGGLGGCVLVATGFLFWLEARRGRHARQGLGGVRLVEALAAGSMTGIVLATLAFLAANRLLPAGAELPGWDRAALERLAFYAMWLAAFAHAWRRRTAAWREQLLAIAVLGVAAVLLNWITTGDHVARALGNGLHAVAGVDSVLLAFAALAWHAARRIGVTDRRRDGPSGPGVGGQGAHG</sequence>
<feature type="transmembrane region" description="Helical" evidence="1">
    <location>
        <begin position="143"/>
        <end position="167"/>
    </location>
</feature>
<dbReference type="Pfam" id="PF03929">
    <property type="entry name" value="PepSY_TM"/>
    <property type="match status" value="1"/>
</dbReference>
<keyword evidence="1" id="KW-0472">Membrane</keyword>
<feature type="transmembrane region" description="Helical" evidence="1">
    <location>
        <begin position="496"/>
        <end position="518"/>
    </location>
</feature>
<protein>
    <submittedName>
        <fullName evidence="2">Putative iron-regulated membrane protein</fullName>
    </submittedName>
</protein>
<dbReference type="RefSeq" id="WP_217496881.1">
    <property type="nucleotide sequence ID" value="NZ_CP040017.1"/>
</dbReference>
<keyword evidence="1" id="KW-0812">Transmembrane</keyword>
<evidence type="ECO:0000313" key="3">
    <source>
        <dbReference type="Proteomes" id="UP000584325"/>
    </source>
</evidence>
<comment type="caution">
    <text evidence="2">The sequence shown here is derived from an EMBL/GenBank/DDBJ whole genome shotgun (WGS) entry which is preliminary data.</text>
</comment>
<feature type="transmembrane region" description="Helical" evidence="1">
    <location>
        <begin position="467"/>
        <end position="484"/>
    </location>
</feature>
<dbReference type="PANTHER" id="PTHR34219">
    <property type="entry name" value="IRON-REGULATED INNER MEMBRANE PROTEIN-RELATED"/>
    <property type="match status" value="1"/>
</dbReference>
<feature type="transmembrane region" description="Helical" evidence="1">
    <location>
        <begin position="12"/>
        <end position="37"/>
    </location>
</feature>
<proteinExistence type="predicted"/>
<feature type="transmembrane region" description="Helical" evidence="1">
    <location>
        <begin position="362"/>
        <end position="382"/>
    </location>
</feature>
<reference evidence="2 3" key="1">
    <citation type="submission" date="2020-08" db="EMBL/GenBank/DDBJ databases">
        <title>Genomic Encyclopedia of Type Strains, Phase III (KMG-III): the genomes of soil and plant-associated and newly described type strains.</title>
        <authorList>
            <person name="Whitman W."/>
        </authorList>
    </citation>
    <scope>NUCLEOTIDE SEQUENCE [LARGE SCALE GENOMIC DNA]</scope>
    <source>
        <strain evidence="2 3">CECT 7753</strain>
    </source>
</reference>